<dbReference type="InterPro" id="IPR029058">
    <property type="entry name" value="AB_hydrolase_fold"/>
</dbReference>
<proteinExistence type="predicted"/>
<evidence type="ECO:0008006" key="3">
    <source>
        <dbReference type="Google" id="ProtNLM"/>
    </source>
</evidence>
<dbReference type="Gene3D" id="3.40.50.1820">
    <property type="entry name" value="alpha/beta hydrolase"/>
    <property type="match status" value="1"/>
</dbReference>
<evidence type="ECO:0000313" key="2">
    <source>
        <dbReference type="Proteomes" id="UP000253831"/>
    </source>
</evidence>
<name>A0A369XLU7_9PROT</name>
<gene>
    <name evidence="1" type="ORF">DVS81_16600</name>
</gene>
<reference evidence="1 2" key="1">
    <citation type="submission" date="2018-05" db="EMBL/GenBank/DDBJ databases">
        <title>Integrated omic analyses show evidence that a Ca. Accumulibacter phosphatis strain performs denitrification under micro-aerobic conditions.</title>
        <authorList>
            <person name="Camejo P.Y."/>
            <person name="Katherine M.D."/>
            <person name="Daniel N.R."/>
        </authorList>
    </citation>
    <scope>NUCLEOTIDE SEQUENCE [LARGE SCALE GENOMIC DNA]</scope>
    <source>
        <strain evidence="1">UW-LDO-IC</strain>
    </source>
</reference>
<sequence length="60" mass="6617">MNNVQVPKPRRAQLANGLRLENLEQGPRGAATILLLHSSSDSWRSFEPVLPSSAHVIRLS</sequence>
<accession>A0A369XLU7</accession>
<dbReference type="Proteomes" id="UP000253831">
    <property type="component" value="Unassembled WGS sequence"/>
</dbReference>
<organism evidence="1 2">
    <name type="scientific">Candidatus Accumulibacter meliphilus</name>
    <dbReference type="NCBI Taxonomy" id="2211374"/>
    <lineage>
        <taxon>Bacteria</taxon>
        <taxon>Pseudomonadati</taxon>
        <taxon>Pseudomonadota</taxon>
        <taxon>Betaproteobacteria</taxon>
        <taxon>Candidatus Accumulibacter</taxon>
    </lineage>
</organism>
<protein>
    <recommendedName>
        <fullName evidence="3">Alpha/beta hydrolase</fullName>
    </recommendedName>
</protein>
<dbReference type="EMBL" id="QPGA01000042">
    <property type="protein sequence ID" value="RDE49429.1"/>
    <property type="molecule type" value="Genomic_DNA"/>
</dbReference>
<dbReference type="SUPFAM" id="SSF53474">
    <property type="entry name" value="alpha/beta-Hydrolases"/>
    <property type="match status" value="1"/>
</dbReference>
<dbReference type="AlphaFoldDB" id="A0A369XLU7"/>
<comment type="caution">
    <text evidence="1">The sequence shown here is derived from an EMBL/GenBank/DDBJ whole genome shotgun (WGS) entry which is preliminary data.</text>
</comment>
<evidence type="ECO:0000313" key="1">
    <source>
        <dbReference type="EMBL" id="RDE49429.1"/>
    </source>
</evidence>